<comment type="caution">
    <text evidence="1">The sequence shown here is derived from an EMBL/GenBank/DDBJ whole genome shotgun (WGS) entry which is preliminary data.</text>
</comment>
<dbReference type="EMBL" id="JXMS01000007">
    <property type="protein sequence ID" value="OBQ54511.1"/>
    <property type="molecule type" value="Genomic_DNA"/>
</dbReference>
<gene>
    <name evidence="1" type="ORF">SP90_05510</name>
</gene>
<dbReference type="Proteomes" id="UP000091979">
    <property type="component" value="Unassembled WGS sequence"/>
</dbReference>
<evidence type="ECO:0000313" key="2">
    <source>
        <dbReference type="Proteomes" id="UP000091979"/>
    </source>
</evidence>
<organism evidence="1 2">
    <name type="scientific">Halodesulfovibrio spirochaetisodalis</name>
    <dbReference type="NCBI Taxonomy" id="1560234"/>
    <lineage>
        <taxon>Bacteria</taxon>
        <taxon>Pseudomonadati</taxon>
        <taxon>Thermodesulfobacteriota</taxon>
        <taxon>Desulfovibrionia</taxon>
        <taxon>Desulfovibrionales</taxon>
        <taxon>Desulfovibrionaceae</taxon>
        <taxon>Halodesulfovibrio</taxon>
    </lineage>
</organism>
<accession>A0A1B7XG85</accession>
<reference evidence="1 2" key="1">
    <citation type="submission" date="2015-01" db="EMBL/GenBank/DDBJ databases">
        <title>Desulfovibrio sp. JC271 draft genome sequence.</title>
        <authorList>
            <person name="Shivani Y."/>
            <person name="Subhash Y."/>
            <person name="Sasikala C."/>
            <person name="Ramana C.V."/>
        </authorList>
    </citation>
    <scope>NUCLEOTIDE SEQUENCE [LARGE SCALE GENOMIC DNA]</scope>
    <source>
        <strain evidence="1 2">JC271</strain>
    </source>
</reference>
<proteinExistence type="predicted"/>
<evidence type="ECO:0000313" key="1">
    <source>
        <dbReference type="EMBL" id="OBQ54511.1"/>
    </source>
</evidence>
<keyword evidence="2" id="KW-1185">Reference proteome</keyword>
<dbReference type="PATRIC" id="fig|1560234.3.peg.3075"/>
<dbReference type="AlphaFoldDB" id="A0A1B7XG85"/>
<sequence length="108" mass="12280">MGIITPDVIESAWQKKSTRKERMHRAIAIRHLAAWDVYIAAEPQYTQAQVMDYLDIYRQYALCRLTSGRGWLSCRYTVWAVACGKAGKITAAGPHRIFDRISFAPFGS</sequence>
<name>A0A1B7XG85_9BACT</name>
<protein>
    <submittedName>
        <fullName evidence="1">Uncharacterized protein</fullName>
    </submittedName>
</protein>